<dbReference type="AlphaFoldDB" id="A0A2K1R418"/>
<proteinExistence type="predicted"/>
<dbReference type="EMBL" id="NKHZ01000001">
    <property type="protein sequence ID" value="PNS21943.1"/>
    <property type="molecule type" value="Genomic_DNA"/>
</dbReference>
<evidence type="ECO:0000313" key="1">
    <source>
        <dbReference type="EMBL" id="PNS21943.1"/>
    </source>
</evidence>
<reference evidence="1 2" key="1">
    <citation type="submission" date="2017-06" db="EMBL/GenBank/DDBJ databases">
        <title>Draft genome sequence of a variant of Elsinoe murrayae.</title>
        <authorList>
            <person name="Cheng Q."/>
        </authorList>
    </citation>
    <scope>NUCLEOTIDE SEQUENCE [LARGE SCALE GENOMIC DNA]</scope>
    <source>
        <strain evidence="1 2">CQ-2017a</strain>
    </source>
</reference>
<dbReference type="Proteomes" id="UP000243797">
    <property type="component" value="Unassembled WGS sequence"/>
</dbReference>
<sequence length="467" mass="53366">MDLLPAEVITFIAEYLHDDRRAIARWALCGRAYFHRLLPHIYHNLEVTDRYPLRRRPGLNRDAASPNTKISWQGLVRFLPLLLNRPDIAQMIRSLRVPSMRTITYTTDMWRSWFVGEKHLLQGLGSALTARIRDITDSYADVAQAEQTWFSSLLNGPRFDDAWLALLLTRLHHLECIDIEIDADFRMDFHVYEGRDMSWTWLVLSSMPSGRTKMKSPTHLLKKMVLGQAAFFWQPHLEVLSFPSLTSLELRGCRFGIDLDELAYLLSMRAPLHTLVLVFDAAWNSNEIRYPINVSSDLLDISALFQSLQPLHDKLKTLTIALGPGARAAMQGGTLKSLTTFHALERLHISHEIIIQVGLHSLPRMLKELRILRLKNLSRMDLAFLLSEQSRFLPFVEHFAIEADGIEGGRDGLQPPDRILHPGTHLVVWMRLPRAVKPPSPVVWEVTSGAPTTSDHDDRFHCVFASS</sequence>
<dbReference type="InterPro" id="IPR032675">
    <property type="entry name" value="LRR_dom_sf"/>
</dbReference>
<comment type="caution">
    <text evidence="1">The sequence shown here is derived from an EMBL/GenBank/DDBJ whole genome shotgun (WGS) entry which is preliminary data.</text>
</comment>
<organism evidence="1 2">
    <name type="scientific">Sphaceloma murrayae</name>
    <dbReference type="NCBI Taxonomy" id="2082308"/>
    <lineage>
        <taxon>Eukaryota</taxon>
        <taxon>Fungi</taxon>
        <taxon>Dikarya</taxon>
        <taxon>Ascomycota</taxon>
        <taxon>Pezizomycotina</taxon>
        <taxon>Dothideomycetes</taxon>
        <taxon>Dothideomycetidae</taxon>
        <taxon>Myriangiales</taxon>
        <taxon>Elsinoaceae</taxon>
        <taxon>Sphaceloma</taxon>
    </lineage>
</organism>
<keyword evidence="2" id="KW-1185">Reference proteome</keyword>
<accession>A0A2K1R418</accession>
<gene>
    <name evidence="1" type="ORF">CAC42_541</name>
</gene>
<dbReference type="SUPFAM" id="SSF52047">
    <property type="entry name" value="RNI-like"/>
    <property type="match status" value="1"/>
</dbReference>
<evidence type="ECO:0008006" key="3">
    <source>
        <dbReference type="Google" id="ProtNLM"/>
    </source>
</evidence>
<evidence type="ECO:0000313" key="2">
    <source>
        <dbReference type="Proteomes" id="UP000243797"/>
    </source>
</evidence>
<protein>
    <recommendedName>
        <fullName evidence="3">F-box domain-containing protein</fullName>
    </recommendedName>
</protein>
<name>A0A2K1R418_9PEZI</name>
<dbReference type="Gene3D" id="3.80.10.10">
    <property type="entry name" value="Ribonuclease Inhibitor"/>
    <property type="match status" value="1"/>
</dbReference>
<dbReference type="InParanoid" id="A0A2K1R418"/>